<organism evidence="11 12">
    <name type="scientific">Aphis craccivora</name>
    <name type="common">Cowpea aphid</name>
    <dbReference type="NCBI Taxonomy" id="307492"/>
    <lineage>
        <taxon>Eukaryota</taxon>
        <taxon>Metazoa</taxon>
        <taxon>Ecdysozoa</taxon>
        <taxon>Arthropoda</taxon>
        <taxon>Hexapoda</taxon>
        <taxon>Insecta</taxon>
        <taxon>Pterygota</taxon>
        <taxon>Neoptera</taxon>
        <taxon>Paraneoptera</taxon>
        <taxon>Hemiptera</taxon>
        <taxon>Sternorrhyncha</taxon>
        <taxon>Aphidomorpha</taxon>
        <taxon>Aphidoidea</taxon>
        <taxon>Aphididae</taxon>
        <taxon>Aphidini</taxon>
        <taxon>Aphis</taxon>
        <taxon>Aphis</taxon>
    </lineage>
</organism>
<dbReference type="PROSITE" id="PS00028">
    <property type="entry name" value="ZINC_FINGER_C2H2_1"/>
    <property type="match status" value="3"/>
</dbReference>
<feature type="region of interest" description="Disordered" evidence="9">
    <location>
        <begin position="20"/>
        <end position="54"/>
    </location>
</feature>
<dbReference type="SUPFAM" id="SSF57667">
    <property type="entry name" value="beta-beta-alpha zinc fingers"/>
    <property type="match status" value="2"/>
</dbReference>
<dbReference type="GO" id="GO:0005634">
    <property type="term" value="C:nucleus"/>
    <property type="evidence" value="ECO:0007669"/>
    <property type="project" value="UniProtKB-SubCell"/>
</dbReference>
<keyword evidence="7" id="KW-0539">Nucleus</keyword>
<feature type="domain" description="C2H2-type" evidence="10">
    <location>
        <begin position="152"/>
        <end position="174"/>
    </location>
</feature>
<keyword evidence="4 8" id="KW-0863">Zinc-finger</keyword>
<dbReference type="SMART" id="SM00355">
    <property type="entry name" value="ZnF_C2H2"/>
    <property type="match status" value="4"/>
</dbReference>
<evidence type="ECO:0000256" key="5">
    <source>
        <dbReference type="ARBA" id="ARBA00022833"/>
    </source>
</evidence>
<keyword evidence="6" id="KW-0238">DNA-binding</keyword>
<dbReference type="InterPro" id="IPR013087">
    <property type="entry name" value="Znf_C2H2_type"/>
</dbReference>
<evidence type="ECO:0000256" key="2">
    <source>
        <dbReference type="ARBA" id="ARBA00022723"/>
    </source>
</evidence>
<dbReference type="InterPro" id="IPR036236">
    <property type="entry name" value="Znf_C2H2_sf"/>
</dbReference>
<evidence type="ECO:0000256" key="8">
    <source>
        <dbReference type="PROSITE-ProRule" id="PRU00042"/>
    </source>
</evidence>
<feature type="domain" description="C2H2-type" evidence="10">
    <location>
        <begin position="123"/>
        <end position="151"/>
    </location>
</feature>
<evidence type="ECO:0000256" key="9">
    <source>
        <dbReference type="SAM" id="MobiDB-lite"/>
    </source>
</evidence>
<dbReference type="PROSITE" id="PS50157">
    <property type="entry name" value="ZINC_FINGER_C2H2_2"/>
    <property type="match status" value="4"/>
</dbReference>
<comment type="subcellular location">
    <subcellularLocation>
        <location evidence="1">Nucleus</location>
    </subcellularLocation>
</comment>
<dbReference type="AlphaFoldDB" id="A0A6G0VNA9"/>
<sequence length="174" mass="19915">MAEDDPPDTVNILKTEVNAMAVNHSSSDTDPSSSDEDVENIADDTGSIQSTDNSDIDPPFKYHCNECDLSFKYNCWFRRHMVVHNPGTYACGPKHKCQECGKEFGDKRNMNKHIKSIHQKSMVKCLKCDKMYSNKRQLRYHDNRVHTLEKPYKCNNCGDAFPVPCLLSAHRVKM</sequence>
<evidence type="ECO:0000256" key="4">
    <source>
        <dbReference type="ARBA" id="ARBA00022771"/>
    </source>
</evidence>
<protein>
    <submittedName>
        <fullName evidence="11">Zinc finger protein 28-like</fullName>
    </submittedName>
</protein>
<evidence type="ECO:0000313" key="11">
    <source>
        <dbReference type="EMBL" id="KAF0702758.1"/>
    </source>
</evidence>
<dbReference type="PANTHER" id="PTHR16515:SF49">
    <property type="entry name" value="GASTRULA ZINC FINGER PROTEIN XLCGF49.1-LIKE-RELATED"/>
    <property type="match status" value="1"/>
</dbReference>
<evidence type="ECO:0000259" key="10">
    <source>
        <dbReference type="PROSITE" id="PS50157"/>
    </source>
</evidence>
<name>A0A6G0VNA9_APHCR</name>
<accession>A0A6G0VNA9</accession>
<evidence type="ECO:0000313" key="12">
    <source>
        <dbReference type="Proteomes" id="UP000478052"/>
    </source>
</evidence>
<evidence type="ECO:0000256" key="1">
    <source>
        <dbReference type="ARBA" id="ARBA00004123"/>
    </source>
</evidence>
<reference evidence="11 12" key="1">
    <citation type="submission" date="2019-08" db="EMBL/GenBank/DDBJ databases">
        <title>Whole genome of Aphis craccivora.</title>
        <authorList>
            <person name="Voronova N.V."/>
            <person name="Shulinski R.S."/>
            <person name="Bandarenka Y.V."/>
            <person name="Zhorov D.G."/>
            <person name="Warner D."/>
        </authorList>
    </citation>
    <scope>NUCLEOTIDE SEQUENCE [LARGE SCALE GENOMIC DNA]</scope>
    <source>
        <strain evidence="11">180601</strain>
        <tissue evidence="11">Whole Body</tissue>
    </source>
</reference>
<dbReference type="Gene3D" id="3.30.160.60">
    <property type="entry name" value="Classic Zinc Finger"/>
    <property type="match status" value="3"/>
</dbReference>
<dbReference type="OrthoDB" id="6077919at2759"/>
<feature type="domain" description="C2H2-type" evidence="10">
    <location>
        <begin position="95"/>
        <end position="118"/>
    </location>
</feature>
<gene>
    <name evidence="11" type="ORF">FWK35_00036179</name>
</gene>
<dbReference type="PANTHER" id="PTHR16515">
    <property type="entry name" value="PR DOMAIN ZINC FINGER PROTEIN"/>
    <property type="match status" value="1"/>
</dbReference>
<feature type="domain" description="C2H2-type" evidence="10">
    <location>
        <begin position="62"/>
        <end position="84"/>
    </location>
</feature>
<dbReference type="InterPro" id="IPR050331">
    <property type="entry name" value="Zinc_finger"/>
</dbReference>
<dbReference type="GO" id="GO:0010468">
    <property type="term" value="P:regulation of gene expression"/>
    <property type="evidence" value="ECO:0007669"/>
    <property type="project" value="TreeGrafter"/>
</dbReference>
<comment type="caution">
    <text evidence="11">The sequence shown here is derived from an EMBL/GenBank/DDBJ whole genome shotgun (WGS) entry which is preliminary data.</text>
</comment>
<feature type="compositionally biased region" description="Acidic residues" evidence="9">
    <location>
        <begin position="33"/>
        <end position="42"/>
    </location>
</feature>
<dbReference type="Pfam" id="PF00096">
    <property type="entry name" value="zf-C2H2"/>
    <property type="match status" value="3"/>
</dbReference>
<evidence type="ECO:0000256" key="6">
    <source>
        <dbReference type="ARBA" id="ARBA00023125"/>
    </source>
</evidence>
<dbReference type="GO" id="GO:0008270">
    <property type="term" value="F:zinc ion binding"/>
    <property type="evidence" value="ECO:0007669"/>
    <property type="project" value="UniProtKB-KW"/>
</dbReference>
<dbReference type="EMBL" id="VUJU01014160">
    <property type="protein sequence ID" value="KAF0702758.1"/>
    <property type="molecule type" value="Genomic_DNA"/>
</dbReference>
<dbReference type="Proteomes" id="UP000478052">
    <property type="component" value="Unassembled WGS sequence"/>
</dbReference>
<proteinExistence type="predicted"/>
<evidence type="ECO:0000256" key="7">
    <source>
        <dbReference type="ARBA" id="ARBA00023242"/>
    </source>
</evidence>
<keyword evidence="3" id="KW-0677">Repeat</keyword>
<keyword evidence="2" id="KW-0479">Metal-binding</keyword>
<feature type="non-terminal residue" evidence="11">
    <location>
        <position position="174"/>
    </location>
</feature>
<dbReference type="GO" id="GO:0003677">
    <property type="term" value="F:DNA binding"/>
    <property type="evidence" value="ECO:0007669"/>
    <property type="project" value="UniProtKB-KW"/>
</dbReference>
<keyword evidence="12" id="KW-1185">Reference proteome</keyword>
<evidence type="ECO:0000256" key="3">
    <source>
        <dbReference type="ARBA" id="ARBA00022737"/>
    </source>
</evidence>
<keyword evidence="5" id="KW-0862">Zinc</keyword>